<name>A0ACB8M285_CITSI</name>
<accession>A0ACB8M285</accession>
<gene>
    <name evidence="1" type="ORF">KPL71_007830</name>
</gene>
<protein>
    <submittedName>
        <fullName evidence="1">Dde tnp4 domain-containing protein</fullName>
    </submittedName>
</protein>
<dbReference type="EMBL" id="CM039172">
    <property type="protein sequence ID" value="KAH9779754.1"/>
    <property type="molecule type" value="Genomic_DNA"/>
</dbReference>
<proteinExistence type="predicted"/>
<evidence type="ECO:0000313" key="1">
    <source>
        <dbReference type="EMBL" id="KAH9779754.1"/>
    </source>
</evidence>
<comment type="caution">
    <text evidence="1">The sequence shown here is derived from an EMBL/GenBank/DDBJ whole genome shotgun (WGS) entry which is preliminary data.</text>
</comment>
<evidence type="ECO:0000313" key="2">
    <source>
        <dbReference type="Proteomes" id="UP000829398"/>
    </source>
</evidence>
<keyword evidence="2" id="KW-1185">Reference proteome</keyword>
<organism evidence="1 2">
    <name type="scientific">Citrus sinensis</name>
    <name type="common">Sweet orange</name>
    <name type="synonym">Citrus aurantium var. sinensis</name>
    <dbReference type="NCBI Taxonomy" id="2711"/>
    <lineage>
        <taxon>Eukaryota</taxon>
        <taxon>Viridiplantae</taxon>
        <taxon>Streptophyta</taxon>
        <taxon>Embryophyta</taxon>
        <taxon>Tracheophyta</taxon>
        <taxon>Spermatophyta</taxon>
        <taxon>Magnoliopsida</taxon>
        <taxon>eudicotyledons</taxon>
        <taxon>Gunneridae</taxon>
        <taxon>Pentapetalae</taxon>
        <taxon>rosids</taxon>
        <taxon>malvids</taxon>
        <taxon>Sapindales</taxon>
        <taxon>Rutaceae</taxon>
        <taxon>Aurantioideae</taxon>
        <taxon>Citrus</taxon>
    </lineage>
</organism>
<sequence length="375" mass="42814">MLGSLDCLHWKWKNCPVARKGMYVGHAQEPTIILKVVASYDMWIWHMFFGLPGSYNDINVLDRSPLFKDLAEGRAPSVNYSINGHNYTMGYYLADGIYPSWSTLVKTIPYPQENKHKNFAKAQESARKDVERAFGVLQARFTIVRGPARFWNRDTLHDIMKACVIMHNMIVEDEHITKDIADLNNDVTNEDWVKPSFERTIGIMEFIQNHHRIRSRENHSQLQKDLIEHLWKHQGSRKAIGVKGGSSKDAPLEKCPNASKNVSLVKTLAPPQNIVDETSGAASNKGFAISLLPIGKKSQSPNEQPEYLVLHINEFCRLVKKKDLEDFNGCIFWELVGGLQFGAFQLGSLTTYYKAKVGRYDKKMKDDIQTTKNRE</sequence>
<reference evidence="2" key="1">
    <citation type="journal article" date="2023" name="Hortic. Res.">
        <title>A chromosome-level phased genome enabling allele-level studies in sweet orange: a case study on citrus Huanglongbing tolerance.</title>
        <authorList>
            <person name="Wu B."/>
            <person name="Yu Q."/>
            <person name="Deng Z."/>
            <person name="Duan Y."/>
            <person name="Luo F."/>
            <person name="Gmitter F. Jr."/>
        </authorList>
    </citation>
    <scope>NUCLEOTIDE SEQUENCE [LARGE SCALE GENOMIC DNA]</scope>
    <source>
        <strain evidence="2">cv. Valencia</strain>
    </source>
</reference>
<dbReference type="Proteomes" id="UP000829398">
    <property type="component" value="Chromosome 3"/>
</dbReference>